<feature type="transmembrane region" description="Helical" evidence="1">
    <location>
        <begin position="45"/>
        <end position="65"/>
    </location>
</feature>
<dbReference type="Gene3D" id="1.20.1070.10">
    <property type="entry name" value="Rhodopsin 7-helix transmembrane proteins"/>
    <property type="match status" value="1"/>
</dbReference>
<gene>
    <name evidence="2" type="ORF">DGYR_LOCUS1484</name>
</gene>
<keyword evidence="1" id="KW-1133">Transmembrane helix</keyword>
<dbReference type="AlphaFoldDB" id="A0A7I8V9R5"/>
<evidence type="ECO:0000313" key="2">
    <source>
        <dbReference type="EMBL" id="CAD5112313.1"/>
    </source>
</evidence>
<protein>
    <submittedName>
        <fullName evidence="2">Uncharacterized protein</fullName>
    </submittedName>
</protein>
<accession>A0A7I8V9R5</accession>
<keyword evidence="1" id="KW-0472">Membrane</keyword>
<dbReference type="Proteomes" id="UP000549394">
    <property type="component" value="Unassembled WGS sequence"/>
</dbReference>
<evidence type="ECO:0000256" key="1">
    <source>
        <dbReference type="SAM" id="Phobius"/>
    </source>
</evidence>
<feature type="transmembrane region" description="Helical" evidence="1">
    <location>
        <begin position="267"/>
        <end position="285"/>
    </location>
</feature>
<dbReference type="EMBL" id="CAJFCJ010000002">
    <property type="protein sequence ID" value="CAD5112313.1"/>
    <property type="molecule type" value="Genomic_DNA"/>
</dbReference>
<reference evidence="2 3" key="1">
    <citation type="submission" date="2020-08" db="EMBL/GenBank/DDBJ databases">
        <authorList>
            <person name="Hejnol A."/>
        </authorList>
    </citation>
    <scope>NUCLEOTIDE SEQUENCE [LARGE SCALE GENOMIC DNA]</scope>
</reference>
<feature type="transmembrane region" description="Helical" evidence="1">
    <location>
        <begin position="105"/>
        <end position="125"/>
    </location>
</feature>
<sequence>MSIEKPYEFNDKTALYTDYVTLASCGLGLIGCAANLKISIPLSKTLSAAVFMAAFSICDGVQLIIRGIESVFNVCHAHDLTSITSYDALYGSSNWRCRVGIFSNVGAKILSTWLVCALVAEFCITKKSVETSRNWQVAMTSTLIAVAACFPFVVMAEGNSDTSLHLATPCTSSYRLFFDFYLRVVVELVAANWAPVLVTLFCSVKLLIKVFRGASINDRADLCCKRLALTLGWTQIIFSIPFIVTSTFTEVRRFSSHDLSNDWLKDAHIFCRLLSLFPICSRFYLAAFLSPRIKKAVNQSWKCGRIENQNQKQFYGSETVENSAYNTRSHLYTNDYNSPKVAISHLDSTWF</sequence>
<keyword evidence="3" id="KW-1185">Reference proteome</keyword>
<dbReference type="PROSITE" id="PS51257">
    <property type="entry name" value="PROKAR_LIPOPROTEIN"/>
    <property type="match status" value="1"/>
</dbReference>
<name>A0A7I8V9R5_9ANNE</name>
<feature type="transmembrane region" description="Helical" evidence="1">
    <location>
        <begin position="137"/>
        <end position="156"/>
    </location>
</feature>
<feature type="transmembrane region" description="Helical" evidence="1">
    <location>
        <begin position="180"/>
        <end position="207"/>
    </location>
</feature>
<keyword evidence="1" id="KW-0812">Transmembrane</keyword>
<feature type="transmembrane region" description="Helical" evidence="1">
    <location>
        <begin position="227"/>
        <end position="247"/>
    </location>
</feature>
<feature type="transmembrane region" description="Helical" evidence="1">
    <location>
        <begin position="20"/>
        <end position="38"/>
    </location>
</feature>
<comment type="caution">
    <text evidence="2">The sequence shown here is derived from an EMBL/GenBank/DDBJ whole genome shotgun (WGS) entry which is preliminary data.</text>
</comment>
<evidence type="ECO:0000313" key="3">
    <source>
        <dbReference type="Proteomes" id="UP000549394"/>
    </source>
</evidence>
<dbReference type="SUPFAM" id="SSF81321">
    <property type="entry name" value="Family A G protein-coupled receptor-like"/>
    <property type="match status" value="1"/>
</dbReference>
<organism evidence="2 3">
    <name type="scientific">Dimorphilus gyrociliatus</name>
    <dbReference type="NCBI Taxonomy" id="2664684"/>
    <lineage>
        <taxon>Eukaryota</taxon>
        <taxon>Metazoa</taxon>
        <taxon>Spiralia</taxon>
        <taxon>Lophotrochozoa</taxon>
        <taxon>Annelida</taxon>
        <taxon>Polychaeta</taxon>
        <taxon>Polychaeta incertae sedis</taxon>
        <taxon>Dinophilidae</taxon>
        <taxon>Dimorphilus</taxon>
    </lineage>
</organism>
<proteinExistence type="predicted"/>